<keyword evidence="2" id="KW-1133">Transmembrane helix</keyword>
<gene>
    <name evidence="3" type="ORF">BGZ80_000532</name>
</gene>
<proteinExistence type="predicted"/>
<reference evidence="3" key="1">
    <citation type="journal article" date="2020" name="Fungal Divers.">
        <title>Resolving the Mortierellaceae phylogeny through synthesis of multi-gene phylogenetics and phylogenomics.</title>
        <authorList>
            <person name="Vandepol N."/>
            <person name="Liber J."/>
            <person name="Desiro A."/>
            <person name="Na H."/>
            <person name="Kennedy M."/>
            <person name="Barry K."/>
            <person name="Grigoriev I.V."/>
            <person name="Miller A.N."/>
            <person name="O'Donnell K."/>
            <person name="Stajich J.E."/>
            <person name="Bonito G."/>
        </authorList>
    </citation>
    <scope>NUCLEOTIDE SEQUENCE</scope>
    <source>
        <strain evidence="3">NRRL 2769</strain>
    </source>
</reference>
<dbReference type="Proteomes" id="UP000703661">
    <property type="component" value="Unassembled WGS sequence"/>
</dbReference>
<evidence type="ECO:0000313" key="3">
    <source>
        <dbReference type="EMBL" id="KAG0011646.1"/>
    </source>
</evidence>
<dbReference type="EMBL" id="JAAAID010001110">
    <property type="protein sequence ID" value="KAG0011646.1"/>
    <property type="molecule type" value="Genomic_DNA"/>
</dbReference>
<evidence type="ECO:0000256" key="2">
    <source>
        <dbReference type="SAM" id="Phobius"/>
    </source>
</evidence>
<keyword evidence="2" id="KW-0812">Transmembrane</keyword>
<feature type="region of interest" description="Disordered" evidence="1">
    <location>
        <begin position="214"/>
        <end position="269"/>
    </location>
</feature>
<feature type="compositionally biased region" description="Low complexity" evidence="1">
    <location>
        <begin position="301"/>
        <end position="312"/>
    </location>
</feature>
<keyword evidence="4" id="KW-1185">Reference proteome</keyword>
<evidence type="ECO:0000313" key="4">
    <source>
        <dbReference type="Proteomes" id="UP000703661"/>
    </source>
</evidence>
<evidence type="ECO:0000256" key="1">
    <source>
        <dbReference type="SAM" id="MobiDB-lite"/>
    </source>
</evidence>
<feature type="transmembrane region" description="Helical" evidence="2">
    <location>
        <begin position="138"/>
        <end position="160"/>
    </location>
</feature>
<accession>A0A9P6MSA5</accession>
<protein>
    <submittedName>
        <fullName evidence="3">Uncharacterized protein</fullName>
    </submittedName>
</protein>
<dbReference type="AlphaFoldDB" id="A0A9P6MSA5"/>
<feature type="compositionally biased region" description="Acidic residues" evidence="1">
    <location>
        <begin position="214"/>
        <end position="236"/>
    </location>
</feature>
<feature type="transmembrane region" description="Helical" evidence="2">
    <location>
        <begin position="49"/>
        <end position="69"/>
    </location>
</feature>
<feature type="region of interest" description="Disordered" evidence="1">
    <location>
        <begin position="292"/>
        <end position="321"/>
    </location>
</feature>
<name>A0A9P6MSA5_9FUNG</name>
<organism evidence="3 4">
    <name type="scientific">Entomortierella chlamydospora</name>
    <dbReference type="NCBI Taxonomy" id="101097"/>
    <lineage>
        <taxon>Eukaryota</taxon>
        <taxon>Fungi</taxon>
        <taxon>Fungi incertae sedis</taxon>
        <taxon>Mucoromycota</taxon>
        <taxon>Mortierellomycotina</taxon>
        <taxon>Mortierellomycetes</taxon>
        <taxon>Mortierellales</taxon>
        <taxon>Mortierellaceae</taxon>
        <taxon>Entomortierella</taxon>
    </lineage>
</organism>
<sequence>MVPNDANSSYIADLEQWSTTYKALRLAQEGYIKNTVLRIKKTEPFYFNLHNNLAFSFLLSSITMLRYVVSTERFHTFFSKYTSRFRRLLSLFKWGPFSPPNSLYIPWGLASSRGGQRMASTSSAGPDTMTNTGQSSSVSAAFALLPLVPTLFVSGMHFFAAARAQWVVHRIQKENRTQTQFLRRLSIVSIFLSIREQRLAWLAQRIREFEDAELEKQDEEEYEDVGEDVNENDNGDDEKNVGNGSEQTDRVHRPAITTGARSESPVRPRYLAHDAHSRVYSMLQGERSNEWPHDQFQSLDNTSSSNSGQNGTAPNQRPHPSIDIRLFPFAFGPDLKNMDLTLFLNSPQERKRILRLEFEGMRDELTAFRDATVRSKY</sequence>
<keyword evidence="2" id="KW-0472">Membrane</keyword>
<comment type="caution">
    <text evidence="3">The sequence shown here is derived from an EMBL/GenBank/DDBJ whole genome shotgun (WGS) entry which is preliminary data.</text>
</comment>